<dbReference type="InterPro" id="IPR014243">
    <property type="entry name" value="RsfA-like"/>
</dbReference>
<accession>A0A3D9HQ63</accession>
<sequence>MERKDAWTDQDDSVLAEAVLKHIREGSTQLTAFQDASERLGRTSGACGFRWNKDVRKGYEEDLKQAKLTRKDAKNSIPKRQKTNGKALVDAPSSITAETPIEAVRVIAKQLTDVFNGMQDEIERLRNENVVLKKRLEDKPEREDLNSFLGILDRARSLGFLDAQDKSLA</sequence>
<dbReference type="AlphaFoldDB" id="A0A3D9HQ63"/>
<evidence type="ECO:0000313" key="4">
    <source>
        <dbReference type="Proteomes" id="UP000256869"/>
    </source>
</evidence>
<evidence type="ECO:0000256" key="2">
    <source>
        <dbReference type="SAM" id="MobiDB-lite"/>
    </source>
</evidence>
<dbReference type="Proteomes" id="UP000256869">
    <property type="component" value="Unassembled WGS sequence"/>
</dbReference>
<dbReference type="RefSeq" id="WP_115995968.1">
    <property type="nucleotide sequence ID" value="NZ_QRDY01000042.1"/>
</dbReference>
<evidence type="ECO:0000313" key="3">
    <source>
        <dbReference type="EMBL" id="RED51637.1"/>
    </source>
</evidence>
<gene>
    <name evidence="3" type="ORF">DFP95_14212</name>
</gene>
<feature type="coiled-coil region" evidence="1">
    <location>
        <begin position="108"/>
        <end position="135"/>
    </location>
</feature>
<reference evidence="3 4" key="1">
    <citation type="submission" date="2018-07" db="EMBL/GenBank/DDBJ databases">
        <title>Genomic Encyclopedia of Type Strains, Phase III (KMG-III): the genomes of soil and plant-associated and newly described type strains.</title>
        <authorList>
            <person name="Whitman W."/>
        </authorList>
    </citation>
    <scope>NUCLEOTIDE SEQUENCE [LARGE SCALE GENOMIC DNA]</scope>
    <source>
        <strain evidence="3 4">CECT 8236</strain>
    </source>
</reference>
<protein>
    <submittedName>
        <fullName evidence="3">Prespore-specific regulator</fullName>
    </submittedName>
</protein>
<keyword evidence="1" id="KW-0175">Coiled coil</keyword>
<feature type="region of interest" description="Disordered" evidence="2">
    <location>
        <begin position="70"/>
        <end position="89"/>
    </location>
</feature>
<comment type="caution">
    <text evidence="3">The sequence shown here is derived from an EMBL/GenBank/DDBJ whole genome shotgun (WGS) entry which is preliminary data.</text>
</comment>
<dbReference type="PANTHER" id="PTHR41302">
    <property type="entry name" value="PRESPORE-SPECIFIC TRANSCRIPTIONAL REGULATOR RSFA-RELATED"/>
    <property type="match status" value="1"/>
</dbReference>
<organism evidence="3 4">
    <name type="scientific">Cohnella lupini</name>
    <dbReference type="NCBI Taxonomy" id="1294267"/>
    <lineage>
        <taxon>Bacteria</taxon>
        <taxon>Bacillati</taxon>
        <taxon>Bacillota</taxon>
        <taxon>Bacilli</taxon>
        <taxon>Bacillales</taxon>
        <taxon>Paenibacillaceae</taxon>
        <taxon>Cohnella</taxon>
    </lineage>
</organism>
<dbReference type="OrthoDB" id="2845592at2"/>
<dbReference type="Pfam" id="PF13921">
    <property type="entry name" value="Myb_DNA-bind_6"/>
    <property type="match status" value="1"/>
</dbReference>
<keyword evidence="4" id="KW-1185">Reference proteome</keyword>
<evidence type="ECO:0000256" key="1">
    <source>
        <dbReference type="SAM" id="Coils"/>
    </source>
</evidence>
<dbReference type="PANTHER" id="PTHR41302:SF2">
    <property type="entry name" value="PRESPORE SPECIFIC TRANSCRIPTIONAL ACTIVATOR RSFA"/>
    <property type="match status" value="1"/>
</dbReference>
<dbReference type="EMBL" id="QRDY01000042">
    <property type="protein sequence ID" value="RED51637.1"/>
    <property type="molecule type" value="Genomic_DNA"/>
</dbReference>
<dbReference type="NCBIfam" id="TIGR02894">
    <property type="entry name" value="DNA_bind_RsfA"/>
    <property type="match status" value="1"/>
</dbReference>
<proteinExistence type="predicted"/>
<name>A0A3D9HQ63_9BACL</name>